<dbReference type="Pfam" id="PF13927">
    <property type="entry name" value="Ig_3"/>
    <property type="match status" value="1"/>
</dbReference>
<dbReference type="EMBL" id="JABSTV010001248">
    <property type="protein sequence ID" value="KAH7969430.1"/>
    <property type="molecule type" value="Genomic_DNA"/>
</dbReference>
<dbReference type="AlphaFoldDB" id="A0A9D4Q7N8"/>
<evidence type="ECO:0000313" key="3">
    <source>
        <dbReference type="Proteomes" id="UP000821837"/>
    </source>
</evidence>
<evidence type="ECO:0000313" key="2">
    <source>
        <dbReference type="EMBL" id="KAH7969430.1"/>
    </source>
</evidence>
<dbReference type="Gene3D" id="2.60.40.10">
    <property type="entry name" value="Immunoglobulins"/>
    <property type="match status" value="1"/>
</dbReference>
<dbReference type="Proteomes" id="UP000821837">
    <property type="component" value="Unassembled WGS sequence"/>
</dbReference>
<accession>A0A9D4Q7N8</accession>
<name>A0A9D4Q7N8_RHISA</name>
<dbReference type="InterPro" id="IPR036179">
    <property type="entry name" value="Ig-like_dom_sf"/>
</dbReference>
<keyword evidence="3" id="KW-1185">Reference proteome</keyword>
<organism evidence="2 3">
    <name type="scientific">Rhipicephalus sanguineus</name>
    <name type="common">Brown dog tick</name>
    <name type="synonym">Ixodes sanguineus</name>
    <dbReference type="NCBI Taxonomy" id="34632"/>
    <lineage>
        <taxon>Eukaryota</taxon>
        <taxon>Metazoa</taxon>
        <taxon>Ecdysozoa</taxon>
        <taxon>Arthropoda</taxon>
        <taxon>Chelicerata</taxon>
        <taxon>Arachnida</taxon>
        <taxon>Acari</taxon>
        <taxon>Parasitiformes</taxon>
        <taxon>Ixodida</taxon>
        <taxon>Ixodoidea</taxon>
        <taxon>Ixodidae</taxon>
        <taxon>Rhipicephalinae</taxon>
        <taxon>Rhipicephalus</taxon>
        <taxon>Rhipicephalus</taxon>
    </lineage>
</organism>
<dbReference type="VEuPathDB" id="VectorBase:RSAN_028781"/>
<sequence length="137" mass="14570">MIDLLGSASSTLQGSGRGPTIVLEPPTLVEFSSDAGAVLPCSAHGQPQPNVRWEKEGRELGNHGSRAFLVLLVVYTTAFPLQVPGLRETRSDGSLVFPAFSGSQFRPEVHTATYCCVASNAFGLVKSRLAHVRGGEF</sequence>
<dbReference type="PROSITE" id="PS50835">
    <property type="entry name" value="IG_LIKE"/>
    <property type="match status" value="1"/>
</dbReference>
<dbReference type="SUPFAM" id="SSF48726">
    <property type="entry name" value="Immunoglobulin"/>
    <property type="match status" value="1"/>
</dbReference>
<dbReference type="InterPro" id="IPR007110">
    <property type="entry name" value="Ig-like_dom"/>
</dbReference>
<feature type="domain" description="Ig-like" evidence="1">
    <location>
        <begin position="19"/>
        <end position="120"/>
    </location>
</feature>
<reference evidence="2" key="2">
    <citation type="submission" date="2021-09" db="EMBL/GenBank/DDBJ databases">
        <authorList>
            <person name="Jia N."/>
            <person name="Wang J."/>
            <person name="Shi W."/>
            <person name="Du L."/>
            <person name="Sun Y."/>
            <person name="Zhan W."/>
            <person name="Jiang J."/>
            <person name="Wang Q."/>
            <person name="Zhang B."/>
            <person name="Ji P."/>
            <person name="Sakyi L.B."/>
            <person name="Cui X."/>
            <person name="Yuan T."/>
            <person name="Jiang B."/>
            <person name="Yang W."/>
            <person name="Lam T.T.-Y."/>
            <person name="Chang Q."/>
            <person name="Ding S."/>
            <person name="Wang X."/>
            <person name="Zhu J."/>
            <person name="Ruan X."/>
            <person name="Zhao L."/>
            <person name="Wei J."/>
            <person name="Que T."/>
            <person name="Du C."/>
            <person name="Cheng J."/>
            <person name="Dai P."/>
            <person name="Han X."/>
            <person name="Huang E."/>
            <person name="Gao Y."/>
            <person name="Liu J."/>
            <person name="Shao H."/>
            <person name="Ye R."/>
            <person name="Li L."/>
            <person name="Wei W."/>
            <person name="Wang X."/>
            <person name="Wang C."/>
            <person name="Huo Q."/>
            <person name="Li W."/>
            <person name="Guo W."/>
            <person name="Chen H."/>
            <person name="Chen S."/>
            <person name="Zhou L."/>
            <person name="Zhou L."/>
            <person name="Ni X."/>
            <person name="Tian J."/>
            <person name="Zhou Y."/>
            <person name="Sheng Y."/>
            <person name="Liu T."/>
            <person name="Pan Y."/>
            <person name="Xia L."/>
            <person name="Li J."/>
            <person name="Zhao F."/>
            <person name="Cao W."/>
        </authorList>
    </citation>
    <scope>NUCLEOTIDE SEQUENCE</scope>
    <source>
        <strain evidence="2">Rsan-2018</strain>
        <tissue evidence="2">Larvae</tissue>
    </source>
</reference>
<comment type="caution">
    <text evidence="2">The sequence shown here is derived from an EMBL/GenBank/DDBJ whole genome shotgun (WGS) entry which is preliminary data.</text>
</comment>
<protein>
    <recommendedName>
        <fullName evidence="1">Ig-like domain-containing protein</fullName>
    </recommendedName>
</protein>
<dbReference type="InterPro" id="IPR013783">
    <property type="entry name" value="Ig-like_fold"/>
</dbReference>
<reference evidence="2" key="1">
    <citation type="journal article" date="2020" name="Cell">
        <title>Large-Scale Comparative Analyses of Tick Genomes Elucidate Their Genetic Diversity and Vector Capacities.</title>
        <authorList>
            <consortium name="Tick Genome and Microbiome Consortium (TIGMIC)"/>
            <person name="Jia N."/>
            <person name="Wang J."/>
            <person name="Shi W."/>
            <person name="Du L."/>
            <person name="Sun Y."/>
            <person name="Zhan W."/>
            <person name="Jiang J.F."/>
            <person name="Wang Q."/>
            <person name="Zhang B."/>
            <person name="Ji P."/>
            <person name="Bell-Sakyi L."/>
            <person name="Cui X.M."/>
            <person name="Yuan T.T."/>
            <person name="Jiang B.G."/>
            <person name="Yang W.F."/>
            <person name="Lam T.T."/>
            <person name="Chang Q.C."/>
            <person name="Ding S.J."/>
            <person name="Wang X.J."/>
            <person name="Zhu J.G."/>
            <person name="Ruan X.D."/>
            <person name="Zhao L."/>
            <person name="Wei J.T."/>
            <person name="Ye R.Z."/>
            <person name="Que T.C."/>
            <person name="Du C.H."/>
            <person name="Zhou Y.H."/>
            <person name="Cheng J.X."/>
            <person name="Dai P.F."/>
            <person name="Guo W.B."/>
            <person name="Han X.H."/>
            <person name="Huang E.J."/>
            <person name="Li L.F."/>
            <person name="Wei W."/>
            <person name="Gao Y.C."/>
            <person name="Liu J.Z."/>
            <person name="Shao H.Z."/>
            <person name="Wang X."/>
            <person name="Wang C.C."/>
            <person name="Yang T.C."/>
            <person name="Huo Q.B."/>
            <person name="Li W."/>
            <person name="Chen H.Y."/>
            <person name="Chen S.E."/>
            <person name="Zhou L.G."/>
            <person name="Ni X.B."/>
            <person name="Tian J.H."/>
            <person name="Sheng Y."/>
            <person name="Liu T."/>
            <person name="Pan Y.S."/>
            <person name="Xia L.Y."/>
            <person name="Li J."/>
            <person name="Zhao F."/>
            <person name="Cao W.C."/>
        </authorList>
    </citation>
    <scope>NUCLEOTIDE SEQUENCE</scope>
    <source>
        <strain evidence="2">Rsan-2018</strain>
    </source>
</reference>
<evidence type="ECO:0000259" key="1">
    <source>
        <dbReference type="PROSITE" id="PS50835"/>
    </source>
</evidence>
<gene>
    <name evidence="2" type="ORF">HPB52_017975</name>
</gene>
<proteinExistence type="predicted"/>